<gene>
    <name evidence="1" type="ORF">GZ78_10075</name>
</gene>
<reference evidence="1 2" key="1">
    <citation type="submission" date="2014-06" db="EMBL/GenBank/DDBJ databases">
        <title>Whole Genome Sequences of Three Symbiotic Endozoicomonas Bacteria.</title>
        <authorList>
            <person name="Neave M.J."/>
            <person name="Apprill A."/>
            <person name="Voolstra C.R."/>
        </authorList>
    </citation>
    <scope>NUCLEOTIDE SEQUENCE [LARGE SCALE GENOMIC DNA]</scope>
    <source>
        <strain evidence="1 2">DSM 25634</strain>
    </source>
</reference>
<dbReference type="SUPFAM" id="SSF53474">
    <property type="entry name" value="alpha/beta-Hydrolases"/>
    <property type="match status" value="1"/>
</dbReference>
<name>A0A081NHN2_9GAMM</name>
<comment type="caution">
    <text evidence="1">The sequence shown here is derived from an EMBL/GenBank/DDBJ whole genome shotgun (WGS) entry which is preliminary data.</text>
</comment>
<dbReference type="Proteomes" id="UP000028073">
    <property type="component" value="Unassembled WGS sequence"/>
</dbReference>
<organism evidence="1 2">
    <name type="scientific">Endozoicomonas numazuensis</name>
    <dbReference type="NCBI Taxonomy" id="1137799"/>
    <lineage>
        <taxon>Bacteria</taxon>
        <taxon>Pseudomonadati</taxon>
        <taxon>Pseudomonadota</taxon>
        <taxon>Gammaproteobacteria</taxon>
        <taxon>Oceanospirillales</taxon>
        <taxon>Endozoicomonadaceae</taxon>
        <taxon>Endozoicomonas</taxon>
    </lineage>
</organism>
<dbReference type="AlphaFoldDB" id="A0A081NHN2"/>
<protein>
    <submittedName>
        <fullName evidence="1">Uncharacterized protein</fullName>
    </submittedName>
</protein>
<dbReference type="GO" id="GO:0006629">
    <property type="term" value="P:lipid metabolic process"/>
    <property type="evidence" value="ECO:0007669"/>
    <property type="project" value="InterPro"/>
</dbReference>
<dbReference type="CDD" id="cd00741">
    <property type="entry name" value="Lipase"/>
    <property type="match status" value="1"/>
</dbReference>
<dbReference type="STRING" id="1137799.GZ78_10075"/>
<accession>A0A081NHN2</accession>
<dbReference type="eggNOG" id="COG5153">
    <property type="taxonomic scope" value="Bacteria"/>
</dbReference>
<keyword evidence="2" id="KW-1185">Reference proteome</keyword>
<dbReference type="OrthoDB" id="5522031at2"/>
<sequence>MTIETSVYAQLALHVYKTNESNTIVLQDGWQMDGKRVIDEESDFIGAVYTNGTEVVIAFSGTDNVLNDTIVANAPLATGAYSQQLEQAVDLYFATKAKYPDANISFTGHSLGGGLASLMAVLFDKPAQVFDPANFENSAYSQQAMLQLHEYMVNSGYINADPAYNEYWEHLNTAYSEFNGDGTLTRSHAPAWECIRVPSMSHSLGVKVPCPAR</sequence>
<evidence type="ECO:0000313" key="2">
    <source>
        <dbReference type="Proteomes" id="UP000028073"/>
    </source>
</evidence>
<dbReference type="EMBL" id="JOKH01000002">
    <property type="protein sequence ID" value="KEQ17955.1"/>
    <property type="molecule type" value="Genomic_DNA"/>
</dbReference>
<dbReference type="Gene3D" id="3.40.50.1820">
    <property type="entry name" value="alpha/beta hydrolase"/>
    <property type="match status" value="1"/>
</dbReference>
<evidence type="ECO:0000313" key="1">
    <source>
        <dbReference type="EMBL" id="KEQ17955.1"/>
    </source>
</evidence>
<proteinExistence type="predicted"/>
<dbReference type="InterPro" id="IPR029058">
    <property type="entry name" value="AB_hydrolase_fold"/>
</dbReference>
<dbReference type="Pfam" id="PF26363">
    <property type="entry name" value="Phospholipase-like"/>
    <property type="match status" value="1"/>
</dbReference>
<dbReference type="RefSeq" id="WP_034834947.1">
    <property type="nucleotide sequence ID" value="NZ_JOKH01000002.1"/>
</dbReference>